<proteinExistence type="predicted"/>
<gene>
    <name evidence="3" type="ORF">pEF123-040</name>
</gene>
<dbReference type="Gene3D" id="3.30.70.100">
    <property type="match status" value="1"/>
</dbReference>
<name>A0A2Z2CKS4_ENTFL</name>
<dbReference type="Pfam" id="PF00403">
    <property type="entry name" value="HMA"/>
    <property type="match status" value="1"/>
</dbReference>
<dbReference type="FunFam" id="3.30.70.100:FF:000001">
    <property type="entry name" value="ATPase copper transporting beta"/>
    <property type="match status" value="1"/>
</dbReference>
<dbReference type="AlphaFoldDB" id="A0A2Z2CKS4"/>
<protein>
    <submittedName>
        <fullName evidence="3">Copper chaperone</fullName>
    </submittedName>
</protein>
<reference evidence="3" key="1">
    <citation type="submission" date="2016-07" db="EMBL/GenBank/DDBJ databases">
        <authorList>
            <person name="Chen M.-Y."/>
            <person name="Sun J."/>
        </authorList>
    </citation>
    <scope>NUCLEOTIDE SEQUENCE</scope>
    <source>
        <strain evidence="3">EF123</strain>
        <plasmid evidence="3">pEF123</plasmid>
    </source>
</reference>
<keyword evidence="1" id="KW-0479">Metal-binding</keyword>
<dbReference type="SUPFAM" id="SSF55008">
    <property type="entry name" value="HMA, heavy metal-associated domain"/>
    <property type="match status" value="1"/>
</dbReference>
<organism evidence="3">
    <name type="scientific">Enterococcus faecalis</name>
    <name type="common">Streptococcus faecalis</name>
    <dbReference type="NCBI Taxonomy" id="1351"/>
    <lineage>
        <taxon>Bacteria</taxon>
        <taxon>Bacillati</taxon>
        <taxon>Bacillota</taxon>
        <taxon>Bacilli</taxon>
        <taxon>Lactobacillales</taxon>
        <taxon>Enterococcaceae</taxon>
        <taxon>Enterococcus</taxon>
    </lineage>
</organism>
<dbReference type="InterPro" id="IPR036163">
    <property type="entry name" value="HMA_dom_sf"/>
</dbReference>
<sequence>MMNKATLKLETLTCPSCLQKIESAMKQTTGVMGDSVKVLFNASKVKVDYDQDQVAIEEIEQAIEDLGYTVLNTKVKESV</sequence>
<keyword evidence="3" id="KW-0614">Plasmid</keyword>
<dbReference type="CDD" id="cd00371">
    <property type="entry name" value="HMA"/>
    <property type="match status" value="1"/>
</dbReference>
<evidence type="ECO:0000259" key="2">
    <source>
        <dbReference type="PROSITE" id="PS50846"/>
    </source>
</evidence>
<dbReference type="InterPro" id="IPR006121">
    <property type="entry name" value="HMA_dom"/>
</dbReference>
<evidence type="ECO:0000256" key="1">
    <source>
        <dbReference type="ARBA" id="ARBA00022723"/>
    </source>
</evidence>
<dbReference type="PROSITE" id="PS50846">
    <property type="entry name" value="HMA_2"/>
    <property type="match status" value="1"/>
</dbReference>
<evidence type="ECO:0000313" key="3">
    <source>
        <dbReference type="EMBL" id="AOX48024.1"/>
    </source>
</evidence>
<dbReference type="EMBL" id="KX579977">
    <property type="protein sequence ID" value="AOX48024.1"/>
    <property type="molecule type" value="Genomic_DNA"/>
</dbReference>
<geneLocation type="plasmid" evidence="3">
    <name>pEF123</name>
</geneLocation>
<accession>A0A2Z2CKS4</accession>
<dbReference type="GO" id="GO:0046872">
    <property type="term" value="F:metal ion binding"/>
    <property type="evidence" value="ECO:0007669"/>
    <property type="project" value="UniProtKB-KW"/>
</dbReference>
<feature type="domain" description="HMA" evidence="2">
    <location>
        <begin position="3"/>
        <end position="71"/>
    </location>
</feature>